<protein>
    <submittedName>
        <fullName evidence="2">Uncharacterized protein</fullName>
    </submittedName>
</protein>
<reference evidence="3" key="2">
    <citation type="journal article" date="2009" name="Genome Res.">
        <title>Comparative genomic analyses of the human fungal pathogens Coccidioides and their relatives.</title>
        <authorList>
            <person name="Sharpton T.J."/>
            <person name="Stajich J.E."/>
            <person name="Rounsley S.D."/>
            <person name="Gardner M.J."/>
            <person name="Wortman J.R."/>
            <person name="Jordar V.S."/>
            <person name="Maiti R."/>
            <person name="Kodira C.D."/>
            <person name="Neafsey D.E."/>
            <person name="Zeng Q."/>
            <person name="Hung C.-Y."/>
            <person name="McMahan C."/>
            <person name="Muszewska A."/>
            <person name="Grynberg M."/>
            <person name="Mandel M.A."/>
            <person name="Kellner E.M."/>
            <person name="Barker B.M."/>
            <person name="Galgiani J.N."/>
            <person name="Orbach M.J."/>
            <person name="Kirkland T.N."/>
            <person name="Cole G.T."/>
            <person name="Henn M.R."/>
            <person name="Birren B.W."/>
            <person name="Taylor J.W."/>
        </authorList>
    </citation>
    <scope>NUCLEOTIDE SEQUENCE [LARGE SCALE GENOMIC DNA]</scope>
    <source>
        <strain evidence="3">RMSCC 3488</strain>
    </source>
</reference>
<evidence type="ECO:0000313" key="3">
    <source>
        <dbReference type="Proteomes" id="UP000054567"/>
    </source>
</evidence>
<sequence length="118" mass="13144">MNIALDRRRESRVDNEQRSKSGVRGRRLAQGRCTGFARQGCDVRKGSKGKITTSWSNANPIRYGYVNGAKPYWKSCNSVHVVARPHESETLTLKKKYEDGSSARHSLPTDRAPVSVPG</sequence>
<feature type="compositionally biased region" description="Basic and acidic residues" evidence="1">
    <location>
        <begin position="1"/>
        <end position="19"/>
    </location>
</feature>
<proteinExistence type="predicted"/>
<reference evidence="3" key="3">
    <citation type="journal article" date="2010" name="Genome Res.">
        <title>Population genomic sequencing of Coccidioides fungi reveals recent hybridization and transposon control.</title>
        <authorList>
            <person name="Neafsey D.E."/>
            <person name="Barker B.M."/>
            <person name="Sharpton T.J."/>
            <person name="Stajich J.E."/>
            <person name="Park D.J."/>
            <person name="Whiston E."/>
            <person name="Hung C.-Y."/>
            <person name="McMahan C."/>
            <person name="White J."/>
            <person name="Sykes S."/>
            <person name="Heiman D."/>
            <person name="Young S."/>
            <person name="Zeng Q."/>
            <person name="Abouelleil A."/>
            <person name="Aftuck L."/>
            <person name="Bessette D."/>
            <person name="Brown A."/>
            <person name="FitzGerald M."/>
            <person name="Lui A."/>
            <person name="Macdonald J.P."/>
            <person name="Priest M."/>
            <person name="Orbach M.J."/>
            <person name="Galgiani J.N."/>
            <person name="Kirkland T.N."/>
            <person name="Cole G.T."/>
            <person name="Birren B.W."/>
            <person name="Henn M.R."/>
            <person name="Taylor J.W."/>
            <person name="Rounsley S.D."/>
        </authorList>
    </citation>
    <scope>NUCLEOTIDE SEQUENCE [LARGE SCALE GENOMIC DNA]</scope>
    <source>
        <strain evidence="3">RMSCC 3488</strain>
    </source>
</reference>
<feature type="region of interest" description="Disordered" evidence="1">
    <location>
        <begin position="97"/>
        <end position="118"/>
    </location>
</feature>
<dbReference type="VEuPathDB" id="FungiDB:CPAG_06311"/>
<evidence type="ECO:0000256" key="1">
    <source>
        <dbReference type="SAM" id="MobiDB-lite"/>
    </source>
</evidence>
<gene>
    <name evidence="2" type="ORF">CPAG_06311</name>
</gene>
<evidence type="ECO:0000313" key="2">
    <source>
        <dbReference type="EMBL" id="KMM69999.1"/>
    </source>
</evidence>
<dbReference type="Proteomes" id="UP000054567">
    <property type="component" value="Unassembled WGS sequence"/>
</dbReference>
<dbReference type="AlphaFoldDB" id="A0A0J6FM85"/>
<name>A0A0J6FM85_COCPO</name>
<reference evidence="2 3" key="1">
    <citation type="submission" date="2007-06" db="EMBL/GenBank/DDBJ databases">
        <title>The Genome Sequence of Coccidioides posadasii RMSCC_3488.</title>
        <authorList>
            <consortium name="Coccidioides Genome Resources Consortium"/>
            <consortium name="The Broad Institute Genome Sequencing Platform"/>
            <person name="Henn M.R."/>
            <person name="Sykes S."/>
            <person name="Young S."/>
            <person name="Jaffe D."/>
            <person name="Berlin A."/>
            <person name="Alvarez P."/>
            <person name="Butler J."/>
            <person name="Gnerre S."/>
            <person name="Grabherr M."/>
            <person name="Mauceli E."/>
            <person name="Brockman W."/>
            <person name="Kodira C."/>
            <person name="Alvarado L."/>
            <person name="Zeng Q."/>
            <person name="Crawford M."/>
            <person name="Antoine C."/>
            <person name="Devon K."/>
            <person name="Galgiani J."/>
            <person name="Orsborn K."/>
            <person name="Lewis M.L."/>
            <person name="Nusbaum C."/>
            <person name="Galagan J."/>
            <person name="Birren B."/>
        </authorList>
    </citation>
    <scope>NUCLEOTIDE SEQUENCE [LARGE SCALE GENOMIC DNA]</scope>
    <source>
        <strain evidence="2 3">RMSCC 3488</strain>
    </source>
</reference>
<feature type="region of interest" description="Disordered" evidence="1">
    <location>
        <begin position="1"/>
        <end position="29"/>
    </location>
</feature>
<dbReference type="EMBL" id="DS268112">
    <property type="protein sequence ID" value="KMM69999.1"/>
    <property type="molecule type" value="Genomic_DNA"/>
</dbReference>
<organism evidence="2 3">
    <name type="scientific">Coccidioides posadasii RMSCC 3488</name>
    <dbReference type="NCBI Taxonomy" id="454284"/>
    <lineage>
        <taxon>Eukaryota</taxon>
        <taxon>Fungi</taxon>
        <taxon>Dikarya</taxon>
        <taxon>Ascomycota</taxon>
        <taxon>Pezizomycotina</taxon>
        <taxon>Eurotiomycetes</taxon>
        <taxon>Eurotiomycetidae</taxon>
        <taxon>Onygenales</taxon>
        <taxon>Onygenaceae</taxon>
        <taxon>Coccidioides</taxon>
    </lineage>
</organism>
<accession>A0A0J6FM85</accession>